<evidence type="ECO:0000313" key="6">
    <source>
        <dbReference type="Proteomes" id="UP000596742"/>
    </source>
</evidence>
<dbReference type="AlphaFoldDB" id="A0A8B6GH44"/>
<reference evidence="5" key="1">
    <citation type="submission" date="2018-11" db="EMBL/GenBank/DDBJ databases">
        <authorList>
            <person name="Alioto T."/>
            <person name="Alioto T."/>
        </authorList>
    </citation>
    <scope>NUCLEOTIDE SEQUENCE</scope>
</reference>
<dbReference type="SUPFAM" id="SSF52540">
    <property type="entry name" value="P-loop containing nucleoside triphosphate hydrolases"/>
    <property type="match status" value="1"/>
</dbReference>
<keyword evidence="2" id="KW-0547">Nucleotide-binding</keyword>
<dbReference type="OrthoDB" id="431287at2759"/>
<feature type="domain" description="AIG1-type G" evidence="4">
    <location>
        <begin position="19"/>
        <end position="179"/>
    </location>
</feature>
<dbReference type="Proteomes" id="UP000596742">
    <property type="component" value="Unassembled WGS sequence"/>
</dbReference>
<protein>
    <recommendedName>
        <fullName evidence="4">AIG1-type G domain-containing protein</fullName>
    </recommendedName>
</protein>
<dbReference type="GO" id="GO:0005525">
    <property type="term" value="F:GTP binding"/>
    <property type="evidence" value="ECO:0007669"/>
    <property type="project" value="UniProtKB-KW"/>
</dbReference>
<dbReference type="InterPro" id="IPR045058">
    <property type="entry name" value="GIMA/IAN/Toc"/>
</dbReference>
<comment type="similarity">
    <text evidence="1">Belongs to the TRAFAC class TrmE-Era-EngA-EngB-Septin-like GTPase superfamily. AIG1/Toc34/Toc159-like paraseptin GTPase family. IAN subfamily.</text>
</comment>
<evidence type="ECO:0000259" key="4">
    <source>
        <dbReference type="PROSITE" id="PS51720"/>
    </source>
</evidence>
<dbReference type="PROSITE" id="PS51720">
    <property type="entry name" value="G_AIG1"/>
    <property type="match status" value="1"/>
</dbReference>
<dbReference type="InterPro" id="IPR027417">
    <property type="entry name" value="P-loop_NTPase"/>
</dbReference>
<dbReference type="PANTHER" id="PTHR10903:SF184">
    <property type="entry name" value="GTP-BINDING PROTEIN A"/>
    <property type="match status" value="1"/>
</dbReference>
<evidence type="ECO:0000256" key="3">
    <source>
        <dbReference type="ARBA" id="ARBA00023134"/>
    </source>
</evidence>
<evidence type="ECO:0000313" key="5">
    <source>
        <dbReference type="EMBL" id="VDI63813.1"/>
    </source>
</evidence>
<gene>
    <name evidence="5" type="ORF">MGAL_10B069707</name>
</gene>
<evidence type="ECO:0000256" key="1">
    <source>
        <dbReference type="ARBA" id="ARBA00008535"/>
    </source>
</evidence>
<name>A0A8B6GH44_MYTGA</name>
<evidence type="ECO:0000256" key="2">
    <source>
        <dbReference type="ARBA" id="ARBA00022741"/>
    </source>
</evidence>
<keyword evidence="3" id="KW-0342">GTP-binding</keyword>
<organism evidence="5 6">
    <name type="scientific">Mytilus galloprovincialis</name>
    <name type="common">Mediterranean mussel</name>
    <dbReference type="NCBI Taxonomy" id="29158"/>
    <lineage>
        <taxon>Eukaryota</taxon>
        <taxon>Metazoa</taxon>
        <taxon>Spiralia</taxon>
        <taxon>Lophotrochozoa</taxon>
        <taxon>Mollusca</taxon>
        <taxon>Bivalvia</taxon>
        <taxon>Autobranchia</taxon>
        <taxon>Pteriomorphia</taxon>
        <taxon>Mytilida</taxon>
        <taxon>Mytiloidea</taxon>
        <taxon>Mytilidae</taxon>
        <taxon>Mytilinae</taxon>
        <taxon>Mytilus</taxon>
    </lineage>
</organism>
<feature type="non-terminal residue" evidence="5">
    <location>
        <position position="1"/>
    </location>
</feature>
<sequence>IEILRMAQLPFENVHIAPKDEMRIVLLGKTGNGKSKTGKTILGKKEFKFACGSQSMTKICDLGEAKRFGRTLNIVDTPGVFDTGKENDDTQRAIEGFISLTTPGPHAFILCVPIGRFTKEDVATVNHFVDHFGETLVQYFIVLFTRLDDWKRDREDIDHDVENIDEFINDLTECPRNFL</sequence>
<dbReference type="InterPro" id="IPR006703">
    <property type="entry name" value="G_AIG1"/>
</dbReference>
<dbReference type="PANTHER" id="PTHR10903">
    <property type="entry name" value="GTPASE, IMAP FAMILY MEMBER-RELATED"/>
    <property type="match status" value="1"/>
</dbReference>
<accession>A0A8B6GH44</accession>
<dbReference type="Gene3D" id="3.40.50.300">
    <property type="entry name" value="P-loop containing nucleotide triphosphate hydrolases"/>
    <property type="match status" value="1"/>
</dbReference>
<dbReference type="EMBL" id="UYJE01008421">
    <property type="protein sequence ID" value="VDI63813.1"/>
    <property type="molecule type" value="Genomic_DNA"/>
</dbReference>
<dbReference type="Pfam" id="PF04548">
    <property type="entry name" value="AIG1"/>
    <property type="match status" value="1"/>
</dbReference>
<proteinExistence type="inferred from homology"/>
<keyword evidence="6" id="KW-1185">Reference proteome</keyword>
<comment type="caution">
    <text evidence="5">The sequence shown here is derived from an EMBL/GenBank/DDBJ whole genome shotgun (WGS) entry which is preliminary data.</text>
</comment>